<dbReference type="Proteomes" id="UP001222027">
    <property type="component" value="Unassembled WGS sequence"/>
</dbReference>
<keyword evidence="2" id="KW-1185">Reference proteome</keyword>
<dbReference type="AlphaFoldDB" id="A0AAV8QVL9"/>
<name>A0AAV8QVL9_ENSVE</name>
<dbReference type="EMBL" id="JAQQAF010000005">
    <property type="protein sequence ID" value="KAJ8484643.1"/>
    <property type="molecule type" value="Genomic_DNA"/>
</dbReference>
<gene>
    <name evidence="1" type="ORF">OPV22_017128</name>
</gene>
<proteinExistence type="predicted"/>
<evidence type="ECO:0000313" key="1">
    <source>
        <dbReference type="EMBL" id="KAJ8484643.1"/>
    </source>
</evidence>
<protein>
    <submittedName>
        <fullName evidence="1">Uncharacterized protein</fullName>
    </submittedName>
</protein>
<sequence length="146" mass="17306">MQENSDEIFFEVFGGSLVAVTNVSSFTHKCTCCVRENARDKWTVFLQVKILTNMFVLVRLMNLDPDLTELIRYGLKDERQLWLHRISDLKAWIIHGYIEFLANWELLLCYDYMTAVEFYTVWSLVGRSQFDTYAKRVGQRWSIVFV</sequence>
<accession>A0AAV8QVL9</accession>
<comment type="caution">
    <text evidence="1">The sequence shown here is derived from an EMBL/GenBank/DDBJ whole genome shotgun (WGS) entry which is preliminary data.</text>
</comment>
<evidence type="ECO:0000313" key="2">
    <source>
        <dbReference type="Proteomes" id="UP001222027"/>
    </source>
</evidence>
<organism evidence="1 2">
    <name type="scientific">Ensete ventricosum</name>
    <name type="common">Abyssinian banana</name>
    <name type="synonym">Musa ensete</name>
    <dbReference type="NCBI Taxonomy" id="4639"/>
    <lineage>
        <taxon>Eukaryota</taxon>
        <taxon>Viridiplantae</taxon>
        <taxon>Streptophyta</taxon>
        <taxon>Embryophyta</taxon>
        <taxon>Tracheophyta</taxon>
        <taxon>Spermatophyta</taxon>
        <taxon>Magnoliopsida</taxon>
        <taxon>Liliopsida</taxon>
        <taxon>Zingiberales</taxon>
        <taxon>Musaceae</taxon>
        <taxon>Ensete</taxon>
    </lineage>
</organism>
<reference evidence="1 2" key="1">
    <citation type="submission" date="2022-12" db="EMBL/GenBank/DDBJ databases">
        <title>Chromosome-scale assembly of the Ensete ventricosum genome.</title>
        <authorList>
            <person name="Dussert Y."/>
            <person name="Stocks J."/>
            <person name="Wendawek A."/>
            <person name="Woldeyes F."/>
            <person name="Nichols R.A."/>
            <person name="Borrell J.S."/>
        </authorList>
    </citation>
    <scope>NUCLEOTIDE SEQUENCE [LARGE SCALE GENOMIC DNA]</scope>
    <source>
        <strain evidence="2">cv. Maze</strain>
        <tissue evidence="1">Seeds</tissue>
    </source>
</reference>